<organism evidence="8 11">
    <name type="scientific">Trichinella pseudospiralis</name>
    <name type="common">Parasitic roundworm</name>
    <dbReference type="NCBI Taxonomy" id="6337"/>
    <lineage>
        <taxon>Eukaryota</taxon>
        <taxon>Metazoa</taxon>
        <taxon>Ecdysozoa</taxon>
        <taxon>Nematoda</taxon>
        <taxon>Enoplea</taxon>
        <taxon>Dorylaimia</taxon>
        <taxon>Trichinellida</taxon>
        <taxon>Trichinellidae</taxon>
        <taxon>Trichinella</taxon>
    </lineage>
</organism>
<evidence type="ECO:0000256" key="3">
    <source>
        <dbReference type="ARBA" id="ARBA00022618"/>
    </source>
</evidence>
<dbReference type="PANTHER" id="PTHR12936:SF0">
    <property type="entry name" value="ANAPHASE-PROMOTING COMPLEX SUBUNIT 10"/>
    <property type="match status" value="1"/>
</dbReference>
<comment type="similarity">
    <text evidence="1">Belongs to the APC10 family.</text>
</comment>
<dbReference type="InterPro" id="IPR008979">
    <property type="entry name" value="Galactose-bd-like_sf"/>
</dbReference>
<feature type="non-terminal residue" evidence="8">
    <location>
        <position position="1"/>
    </location>
</feature>
<evidence type="ECO:0000259" key="7">
    <source>
        <dbReference type="PROSITE" id="PS51284"/>
    </source>
</evidence>
<keyword evidence="5" id="KW-0833">Ubl conjugation pathway</keyword>
<feature type="domain" description="DOC" evidence="7">
    <location>
        <begin position="42"/>
        <end position="216"/>
    </location>
</feature>
<sequence>LTSVEVSKYQLPSNWNLNVKMPGSLFQELNEHAPPRRASGIRREITVPCVDVIPFPLLFGGRYFEISDEATWVVSSYKRGHSVPELRHPSIDQYWQTNGPLPHLLTLYFNKLTPISHLCIYVDTYVDGSYSPKTLSIRRGTQLCDMVENVLVHLGNYKGWAVIPLRACGRNFITAFILQIAVFANYLNGRDSCIRQIKIYGPKFEWRSEFVSVMRT</sequence>
<evidence type="ECO:0000313" key="10">
    <source>
        <dbReference type="EMBL" id="KRZ36930.1"/>
    </source>
</evidence>
<accession>A0A0V1ERX9</accession>
<dbReference type="Pfam" id="PF03256">
    <property type="entry name" value="ANAPC10"/>
    <property type="match status" value="1"/>
</dbReference>
<dbReference type="CDD" id="cd08366">
    <property type="entry name" value="APC10"/>
    <property type="match status" value="1"/>
</dbReference>
<dbReference type="Proteomes" id="UP000054805">
    <property type="component" value="Unassembled WGS sequence"/>
</dbReference>
<gene>
    <name evidence="8" type="primary">Apc10</name>
    <name evidence="8" type="ORF">T4A_450</name>
    <name evidence="9" type="ORF">T4B_95</name>
    <name evidence="10" type="ORF">T4C_12629</name>
</gene>
<reference evidence="11 12" key="1">
    <citation type="submission" date="2015-01" db="EMBL/GenBank/DDBJ databases">
        <title>Evolution of Trichinella species and genotypes.</title>
        <authorList>
            <person name="Korhonen P.K."/>
            <person name="Edoardo P."/>
            <person name="Giuseppe L.R."/>
            <person name="Gasser R.B."/>
        </authorList>
    </citation>
    <scope>NUCLEOTIDE SEQUENCE [LARGE SCALE GENOMIC DNA]</scope>
    <source>
        <strain evidence="8">ISS13</strain>
        <strain evidence="10">ISS176</strain>
        <strain evidence="9">ISS588</strain>
    </source>
</reference>
<evidence type="ECO:0000313" key="9">
    <source>
        <dbReference type="EMBL" id="KRZ07575.1"/>
    </source>
</evidence>
<comment type="caution">
    <text evidence="8">The sequence shown here is derived from an EMBL/GenBank/DDBJ whole genome shotgun (WGS) entry which is preliminary data.</text>
</comment>
<name>A0A0V1ERX9_TRIPS</name>
<evidence type="ECO:0000256" key="1">
    <source>
        <dbReference type="ARBA" id="ARBA00006762"/>
    </source>
</evidence>
<evidence type="ECO:0000256" key="4">
    <source>
        <dbReference type="ARBA" id="ARBA00022776"/>
    </source>
</evidence>
<dbReference type="EMBL" id="JYDS01000414">
    <property type="protein sequence ID" value="KRZ07575.1"/>
    <property type="molecule type" value="Genomic_DNA"/>
</dbReference>
<dbReference type="Proteomes" id="UP000054826">
    <property type="component" value="Unassembled WGS sequence"/>
</dbReference>
<dbReference type="EMBL" id="JYDV01000065">
    <property type="protein sequence ID" value="KRZ36930.1"/>
    <property type="molecule type" value="Genomic_DNA"/>
</dbReference>
<evidence type="ECO:0000256" key="5">
    <source>
        <dbReference type="ARBA" id="ARBA00022786"/>
    </source>
</evidence>
<dbReference type="AlphaFoldDB" id="A0A0V1ERX9"/>
<dbReference type="InterPro" id="IPR004939">
    <property type="entry name" value="APC_su10/DOC_dom"/>
</dbReference>
<evidence type="ECO:0000313" key="8">
    <source>
        <dbReference type="EMBL" id="KRY75811.1"/>
    </source>
</evidence>
<evidence type="ECO:0000313" key="11">
    <source>
        <dbReference type="Proteomes" id="UP000054632"/>
    </source>
</evidence>
<evidence type="ECO:0000256" key="6">
    <source>
        <dbReference type="ARBA" id="ARBA00023306"/>
    </source>
</evidence>
<dbReference type="Proteomes" id="UP000054632">
    <property type="component" value="Unassembled WGS sequence"/>
</dbReference>
<keyword evidence="3" id="KW-0132">Cell division</keyword>
<dbReference type="SUPFAM" id="SSF49785">
    <property type="entry name" value="Galactose-binding domain-like"/>
    <property type="match status" value="1"/>
</dbReference>
<dbReference type="GO" id="GO:0070979">
    <property type="term" value="P:protein K11-linked ubiquitination"/>
    <property type="evidence" value="ECO:0007669"/>
    <property type="project" value="TreeGrafter"/>
</dbReference>
<dbReference type="PANTHER" id="PTHR12936">
    <property type="entry name" value="ANAPHASE-PROMOTING COMPLEX 10"/>
    <property type="match status" value="1"/>
</dbReference>
<proteinExistence type="inferred from homology"/>
<keyword evidence="6" id="KW-0131">Cell cycle</keyword>
<dbReference type="Gene3D" id="2.60.120.260">
    <property type="entry name" value="Galactose-binding domain-like"/>
    <property type="match status" value="1"/>
</dbReference>
<dbReference type="EMBL" id="JYDR01000015">
    <property type="protein sequence ID" value="KRY75811.1"/>
    <property type="molecule type" value="Genomic_DNA"/>
</dbReference>
<evidence type="ECO:0000313" key="12">
    <source>
        <dbReference type="Proteomes" id="UP000054805"/>
    </source>
</evidence>
<dbReference type="InterPro" id="IPR016901">
    <property type="entry name" value="APC10/Doc1"/>
</dbReference>
<protein>
    <recommendedName>
        <fullName evidence="2">Anaphase-promoting complex subunit 10</fullName>
    </recommendedName>
</protein>
<keyword evidence="4" id="KW-0498">Mitosis</keyword>
<dbReference type="PROSITE" id="PS51284">
    <property type="entry name" value="DOC"/>
    <property type="match status" value="1"/>
</dbReference>
<dbReference type="GO" id="GO:0051301">
    <property type="term" value="P:cell division"/>
    <property type="evidence" value="ECO:0007669"/>
    <property type="project" value="UniProtKB-KW"/>
</dbReference>
<evidence type="ECO:0000256" key="2">
    <source>
        <dbReference type="ARBA" id="ARBA00013927"/>
    </source>
</evidence>
<keyword evidence="12" id="KW-1185">Reference proteome</keyword>
<dbReference type="GO" id="GO:0031145">
    <property type="term" value="P:anaphase-promoting complex-dependent catabolic process"/>
    <property type="evidence" value="ECO:0007669"/>
    <property type="project" value="InterPro"/>
</dbReference>
<dbReference type="GO" id="GO:0005680">
    <property type="term" value="C:anaphase-promoting complex"/>
    <property type="evidence" value="ECO:0007669"/>
    <property type="project" value="InterPro"/>
</dbReference>
<dbReference type="SMART" id="SM01337">
    <property type="entry name" value="APC10"/>
    <property type="match status" value="1"/>
</dbReference>